<reference evidence="1 2" key="1">
    <citation type="submission" date="2019-02" db="EMBL/GenBank/DDBJ databases">
        <title>Isolation and identification of novel species under the genus Muribaculum.</title>
        <authorList>
            <person name="Miyake S."/>
            <person name="Ding Y."/>
            <person name="Low A."/>
            <person name="Soh M."/>
            <person name="Seedorf H."/>
        </authorList>
    </citation>
    <scope>NUCLEOTIDE SEQUENCE [LARGE SCALE GENOMIC DNA]</scope>
    <source>
        <strain evidence="1 2">TLL-A4</strain>
    </source>
</reference>
<keyword evidence="1" id="KW-0808">Transferase</keyword>
<dbReference type="CDD" id="cd02513">
    <property type="entry name" value="CMP-NeuAc_Synthase"/>
    <property type="match status" value="1"/>
</dbReference>
<accession>A0A4P7VKZ3</accession>
<dbReference type="InterPro" id="IPR050793">
    <property type="entry name" value="CMP-NeuNAc_synthase"/>
</dbReference>
<evidence type="ECO:0000313" key="1">
    <source>
        <dbReference type="EMBL" id="QCD36360.1"/>
    </source>
</evidence>
<dbReference type="InterPro" id="IPR003329">
    <property type="entry name" value="Cytidylyl_trans"/>
</dbReference>
<organism evidence="1 2">
    <name type="scientific">Muribaculum gordoncarteri</name>
    <dbReference type="NCBI Taxonomy" id="2530390"/>
    <lineage>
        <taxon>Bacteria</taxon>
        <taxon>Pseudomonadati</taxon>
        <taxon>Bacteroidota</taxon>
        <taxon>Bacteroidia</taxon>
        <taxon>Bacteroidales</taxon>
        <taxon>Muribaculaceae</taxon>
        <taxon>Muribaculum</taxon>
    </lineage>
</organism>
<keyword evidence="1" id="KW-0548">Nucleotidyltransferase</keyword>
<dbReference type="Gene3D" id="3.90.550.10">
    <property type="entry name" value="Spore Coat Polysaccharide Biosynthesis Protein SpsA, Chain A"/>
    <property type="match status" value="1"/>
</dbReference>
<dbReference type="PANTHER" id="PTHR21485:SF6">
    <property type="entry name" value="N-ACYLNEURAMINATE CYTIDYLYLTRANSFERASE-RELATED"/>
    <property type="match status" value="1"/>
</dbReference>
<dbReference type="EMBL" id="CP039393">
    <property type="protein sequence ID" value="QCD36360.1"/>
    <property type="molecule type" value="Genomic_DNA"/>
</dbReference>
<dbReference type="SUPFAM" id="SSF53448">
    <property type="entry name" value="Nucleotide-diphospho-sugar transferases"/>
    <property type="match status" value="1"/>
</dbReference>
<dbReference type="PANTHER" id="PTHR21485">
    <property type="entry name" value="HAD SUPERFAMILY MEMBERS CMAS AND KDSC"/>
    <property type="match status" value="1"/>
</dbReference>
<dbReference type="OrthoDB" id="9805604at2"/>
<dbReference type="KEGG" id="mgod:E7746_10950"/>
<dbReference type="Pfam" id="PF02348">
    <property type="entry name" value="CTP_transf_3"/>
    <property type="match status" value="1"/>
</dbReference>
<name>A0A4P7VKZ3_9BACT</name>
<dbReference type="InterPro" id="IPR029044">
    <property type="entry name" value="Nucleotide-diphossugar_trans"/>
</dbReference>
<dbReference type="RefSeq" id="WP_123395624.1">
    <property type="nucleotide sequence ID" value="NZ_CP039393.1"/>
</dbReference>
<protein>
    <submittedName>
        <fullName evidence="1">Acylneuraminate cytidylyltransferase family protein</fullName>
    </submittedName>
</protein>
<keyword evidence="2" id="KW-1185">Reference proteome</keyword>
<dbReference type="AlphaFoldDB" id="A0A4P7VKZ3"/>
<dbReference type="Proteomes" id="UP000297031">
    <property type="component" value="Chromosome"/>
</dbReference>
<dbReference type="GO" id="GO:0008781">
    <property type="term" value="F:N-acylneuraminate cytidylyltransferase activity"/>
    <property type="evidence" value="ECO:0007669"/>
    <property type="project" value="TreeGrafter"/>
</dbReference>
<sequence length="233" mass="26020">MTDQSTLYVITARGGSKGIPHKNIKPLGGKPLILYSVEIARQLAPDSLIAVSTDDPAIADVVRGAGLEVPYMRPAELATDTAGSREVIIDIMDYWRDTLHRPFDKVVLLQPTSPFRTVDDVRGCLELYSPDVDMVLSVMEASCNPYYNCFETGDDGCLHVSKGDGLYTRRQDVPKAWEQNGAVYVINPESLRRYPLGMMPKRLPFVMPRERSIDLDTPTDWLIAESMINNNTK</sequence>
<gene>
    <name evidence="1" type="ORF">E7746_10950</name>
</gene>
<proteinExistence type="predicted"/>
<evidence type="ECO:0000313" key="2">
    <source>
        <dbReference type="Proteomes" id="UP000297031"/>
    </source>
</evidence>